<dbReference type="AlphaFoldDB" id="A0A5M3XKS0"/>
<dbReference type="Proteomes" id="UP000377595">
    <property type="component" value="Unassembled WGS sequence"/>
</dbReference>
<protein>
    <submittedName>
        <fullName evidence="1">Uncharacterized protein</fullName>
    </submittedName>
</protein>
<name>A0A5M3XKS0_9ACTN</name>
<keyword evidence="2" id="KW-1185">Reference proteome</keyword>
<organism evidence="1 2">
    <name type="scientific">Acrocarpospora pleiomorpha</name>
    <dbReference type="NCBI Taxonomy" id="90975"/>
    <lineage>
        <taxon>Bacteria</taxon>
        <taxon>Bacillati</taxon>
        <taxon>Actinomycetota</taxon>
        <taxon>Actinomycetes</taxon>
        <taxon>Streptosporangiales</taxon>
        <taxon>Streptosporangiaceae</taxon>
        <taxon>Acrocarpospora</taxon>
    </lineage>
</organism>
<gene>
    <name evidence="1" type="ORF">Aple_047410</name>
</gene>
<sequence>MASAVSTAYAARVQRAVPSSHNNVVSAITTATTRANQAMRLTLLIAGQSTFENTLDDFRRQTVPATRS</sequence>
<evidence type="ECO:0000313" key="1">
    <source>
        <dbReference type="EMBL" id="GES21844.1"/>
    </source>
</evidence>
<proteinExistence type="predicted"/>
<reference evidence="1 2" key="1">
    <citation type="submission" date="2019-10" db="EMBL/GenBank/DDBJ databases">
        <title>Whole genome shotgun sequence of Acrocarpospora pleiomorpha NBRC 16267.</title>
        <authorList>
            <person name="Ichikawa N."/>
            <person name="Kimura A."/>
            <person name="Kitahashi Y."/>
            <person name="Komaki H."/>
            <person name="Oguchi A."/>
        </authorList>
    </citation>
    <scope>NUCLEOTIDE SEQUENCE [LARGE SCALE GENOMIC DNA]</scope>
    <source>
        <strain evidence="1 2">NBRC 16267</strain>
    </source>
</reference>
<comment type="caution">
    <text evidence="1">The sequence shown here is derived from an EMBL/GenBank/DDBJ whole genome shotgun (WGS) entry which is preliminary data.</text>
</comment>
<accession>A0A5M3XKS0</accession>
<dbReference type="EMBL" id="BLAF01000026">
    <property type="protein sequence ID" value="GES21844.1"/>
    <property type="molecule type" value="Genomic_DNA"/>
</dbReference>
<evidence type="ECO:0000313" key="2">
    <source>
        <dbReference type="Proteomes" id="UP000377595"/>
    </source>
</evidence>